<dbReference type="InterPro" id="IPR007502">
    <property type="entry name" value="Helicase-assoc_dom"/>
</dbReference>
<keyword evidence="5" id="KW-0067">ATP-binding</keyword>
<evidence type="ECO:0000256" key="8">
    <source>
        <dbReference type="SAM" id="MobiDB-lite"/>
    </source>
</evidence>
<keyword evidence="4" id="KW-0347">Helicase</keyword>
<feature type="region of interest" description="Disordered" evidence="8">
    <location>
        <begin position="1053"/>
        <end position="1089"/>
    </location>
</feature>
<dbReference type="EC" id="3.6.4.13" evidence="1"/>
<dbReference type="EMBL" id="CM007652">
    <property type="protein sequence ID" value="ONI21425.1"/>
    <property type="molecule type" value="Genomic_DNA"/>
</dbReference>
<dbReference type="Gene3D" id="1.20.120.1080">
    <property type="match status" value="1"/>
</dbReference>
<dbReference type="SUPFAM" id="SSF54768">
    <property type="entry name" value="dsRNA-binding domain-like"/>
    <property type="match status" value="1"/>
</dbReference>
<dbReference type="Pfam" id="PF00035">
    <property type="entry name" value="dsrm"/>
    <property type="match status" value="1"/>
</dbReference>
<dbReference type="GO" id="GO:0005524">
    <property type="term" value="F:ATP binding"/>
    <property type="evidence" value="ECO:0007669"/>
    <property type="project" value="UniProtKB-KW"/>
</dbReference>
<dbReference type="InterPro" id="IPR014720">
    <property type="entry name" value="dsRBD_dom"/>
</dbReference>
<dbReference type="SMART" id="SM00358">
    <property type="entry name" value="DSRM"/>
    <property type="match status" value="1"/>
</dbReference>
<dbReference type="Pfam" id="PF21010">
    <property type="entry name" value="HA2_C"/>
    <property type="match status" value="1"/>
</dbReference>
<feature type="domain" description="Helicase C-terminal" evidence="10">
    <location>
        <begin position="456"/>
        <end position="630"/>
    </location>
</feature>
<evidence type="ECO:0000313" key="11">
    <source>
        <dbReference type="EMBL" id="ONI21425.1"/>
    </source>
</evidence>
<dbReference type="CDD" id="cd17917">
    <property type="entry name" value="DEXHc_RHA-like"/>
    <property type="match status" value="1"/>
</dbReference>
<dbReference type="InterPro" id="IPR001650">
    <property type="entry name" value="Helicase_C-like"/>
</dbReference>
<keyword evidence="12" id="KW-1185">Reference proteome</keyword>
<evidence type="ECO:0000313" key="12">
    <source>
        <dbReference type="Proteomes" id="UP000006882"/>
    </source>
</evidence>
<proteinExistence type="inferred from homology"/>
<organism evidence="11 12">
    <name type="scientific">Prunus persica</name>
    <name type="common">Peach</name>
    <name type="synonym">Amygdalus persica</name>
    <dbReference type="NCBI Taxonomy" id="3760"/>
    <lineage>
        <taxon>Eukaryota</taxon>
        <taxon>Viridiplantae</taxon>
        <taxon>Streptophyta</taxon>
        <taxon>Embryophyta</taxon>
        <taxon>Tracheophyta</taxon>
        <taxon>Spermatophyta</taxon>
        <taxon>Magnoliopsida</taxon>
        <taxon>eudicotyledons</taxon>
        <taxon>Gunneridae</taxon>
        <taxon>Pentapetalae</taxon>
        <taxon>rosids</taxon>
        <taxon>fabids</taxon>
        <taxon>Rosales</taxon>
        <taxon>Rosaceae</taxon>
        <taxon>Amygdaloideae</taxon>
        <taxon>Amygdaleae</taxon>
        <taxon>Prunus</taxon>
    </lineage>
</organism>
<evidence type="ECO:0000256" key="4">
    <source>
        <dbReference type="ARBA" id="ARBA00022806"/>
    </source>
</evidence>
<comment type="similarity">
    <text evidence="7">Belongs to the DExH box helicase family.</text>
</comment>
<dbReference type="PANTHER" id="PTHR18934:SF103">
    <property type="entry name" value="RNA HELICASE"/>
    <property type="match status" value="1"/>
</dbReference>
<keyword evidence="2" id="KW-0547">Nucleotide-binding</keyword>
<dbReference type="PROSITE" id="PS51194">
    <property type="entry name" value="HELICASE_CTER"/>
    <property type="match status" value="1"/>
</dbReference>
<name>A0A251QFJ0_PRUPE</name>
<dbReference type="GO" id="GO:0016787">
    <property type="term" value="F:hydrolase activity"/>
    <property type="evidence" value="ECO:0007669"/>
    <property type="project" value="UniProtKB-KW"/>
</dbReference>
<dbReference type="PROSITE" id="PS51192">
    <property type="entry name" value="HELICASE_ATP_BIND_1"/>
    <property type="match status" value="1"/>
</dbReference>
<dbReference type="FunFam" id="3.30.160.20:FF:000060">
    <property type="entry name" value="DEA(D/H)-box RNA helicase family protein"/>
    <property type="match status" value="1"/>
</dbReference>
<dbReference type="Pfam" id="PF00271">
    <property type="entry name" value="Helicase_C"/>
    <property type="match status" value="1"/>
</dbReference>
<evidence type="ECO:0000256" key="1">
    <source>
        <dbReference type="ARBA" id="ARBA00012552"/>
    </source>
</evidence>
<dbReference type="InterPro" id="IPR014001">
    <property type="entry name" value="Helicase_ATP-bd"/>
</dbReference>
<dbReference type="PANTHER" id="PTHR18934">
    <property type="entry name" value="ATP-DEPENDENT RNA HELICASE"/>
    <property type="match status" value="1"/>
</dbReference>
<dbReference type="Pfam" id="PF26026">
    <property type="entry name" value="RNA_hel_CTD"/>
    <property type="match status" value="1"/>
</dbReference>
<dbReference type="InterPro" id="IPR048333">
    <property type="entry name" value="HA2_WH"/>
</dbReference>
<evidence type="ECO:0000259" key="10">
    <source>
        <dbReference type="PROSITE" id="PS51194"/>
    </source>
</evidence>
<dbReference type="CDD" id="cd18791">
    <property type="entry name" value="SF2_C_RHA"/>
    <property type="match status" value="1"/>
</dbReference>
<dbReference type="AlphaFoldDB" id="A0A251QFJ0"/>
<dbReference type="Gene3D" id="3.40.50.300">
    <property type="entry name" value="P-loop containing nucleotide triphosphate hydrolases"/>
    <property type="match status" value="2"/>
</dbReference>
<dbReference type="Pfam" id="PF04408">
    <property type="entry name" value="WHD_HA2"/>
    <property type="match status" value="1"/>
</dbReference>
<keyword evidence="3" id="KW-0378">Hydrolase</keyword>
<feature type="domain" description="Helicase ATP-binding" evidence="9">
    <location>
        <begin position="264"/>
        <end position="368"/>
    </location>
</feature>
<dbReference type="GO" id="GO:0003724">
    <property type="term" value="F:RNA helicase activity"/>
    <property type="evidence" value="ECO:0007669"/>
    <property type="project" value="UniProtKB-EC"/>
</dbReference>
<evidence type="ECO:0000256" key="3">
    <source>
        <dbReference type="ARBA" id="ARBA00022801"/>
    </source>
</evidence>
<gene>
    <name evidence="11" type="ORF">PRUPE_2G065300</name>
</gene>
<comment type="catalytic activity">
    <reaction evidence="6">
        <text>ATP + H2O = ADP + phosphate + H(+)</text>
        <dbReference type="Rhea" id="RHEA:13065"/>
        <dbReference type="ChEBI" id="CHEBI:15377"/>
        <dbReference type="ChEBI" id="CHEBI:15378"/>
        <dbReference type="ChEBI" id="CHEBI:30616"/>
        <dbReference type="ChEBI" id="CHEBI:43474"/>
        <dbReference type="ChEBI" id="CHEBI:456216"/>
        <dbReference type="EC" id="3.6.4.13"/>
    </reaction>
</comment>
<feature type="region of interest" description="Disordered" evidence="8">
    <location>
        <begin position="968"/>
        <end position="989"/>
    </location>
</feature>
<dbReference type="Proteomes" id="UP000006882">
    <property type="component" value="Chromosome G2"/>
</dbReference>
<accession>A0A251QFJ0</accession>
<dbReference type="InterPro" id="IPR011709">
    <property type="entry name" value="DEAD-box_helicase_OB_fold"/>
</dbReference>
<dbReference type="FunFam" id="3.40.50.300:FF:000480">
    <property type="entry name" value="DExH-box ATP-dependent RNA helicase DExH3"/>
    <property type="match status" value="1"/>
</dbReference>
<evidence type="ECO:0000259" key="9">
    <source>
        <dbReference type="PROSITE" id="PS51192"/>
    </source>
</evidence>
<feature type="compositionally biased region" description="Basic and acidic residues" evidence="8">
    <location>
        <begin position="968"/>
        <end position="985"/>
    </location>
</feature>
<protein>
    <recommendedName>
        <fullName evidence="1">RNA helicase</fullName>
        <ecNumber evidence="1">3.6.4.13</ecNumber>
    </recommendedName>
</protein>
<dbReference type="SMART" id="SM00847">
    <property type="entry name" value="HA2"/>
    <property type="match status" value="1"/>
</dbReference>
<dbReference type="InterPro" id="IPR027417">
    <property type="entry name" value="P-loop_NTPase"/>
</dbReference>
<feature type="compositionally biased region" description="Basic residues" evidence="8">
    <location>
        <begin position="1078"/>
        <end position="1089"/>
    </location>
</feature>
<reference evidence="11 12" key="1">
    <citation type="journal article" date="2013" name="Nat. Genet.">
        <title>The high-quality draft genome of peach (Prunus persica) identifies unique patterns of genetic diversity, domestication and genome evolution.</title>
        <authorList>
            <consortium name="International Peach Genome Initiative"/>
            <person name="Verde I."/>
            <person name="Abbott A.G."/>
            <person name="Scalabrin S."/>
            <person name="Jung S."/>
            <person name="Shu S."/>
            <person name="Marroni F."/>
            <person name="Zhebentyayeva T."/>
            <person name="Dettori M.T."/>
            <person name="Grimwood J."/>
            <person name="Cattonaro F."/>
            <person name="Zuccolo A."/>
            <person name="Rossini L."/>
            <person name="Jenkins J."/>
            <person name="Vendramin E."/>
            <person name="Meisel L.A."/>
            <person name="Decroocq V."/>
            <person name="Sosinski B."/>
            <person name="Prochnik S."/>
            <person name="Mitros T."/>
            <person name="Policriti A."/>
            <person name="Cipriani G."/>
            <person name="Dondini L."/>
            <person name="Ficklin S."/>
            <person name="Goodstein D.M."/>
            <person name="Xuan P."/>
            <person name="Del Fabbro C."/>
            <person name="Aramini V."/>
            <person name="Copetti D."/>
            <person name="Gonzalez S."/>
            <person name="Horner D.S."/>
            <person name="Falchi R."/>
            <person name="Lucas S."/>
            <person name="Mica E."/>
            <person name="Maldonado J."/>
            <person name="Lazzari B."/>
            <person name="Bielenberg D."/>
            <person name="Pirona R."/>
            <person name="Miculan M."/>
            <person name="Barakat A."/>
            <person name="Testolin R."/>
            <person name="Stella A."/>
            <person name="Tartarini S."/>
            <person name="Tonutti P."/>
            <person name="Arus P."/>
            <person name="Orellana A."/>
            <person name="Wells C."/>
            <person name="Main D."/>
            <person name="Vizzotto G."/>
            <person name="Silva H."/>
            <person name="Salamini F."/>
            <person name="Schmutz J."/>
            <person name="Morgante M."/>
            <person name="Rokhsar D.S."/>
        </authorList>
    </citation>
    <scope>NUCLEOTIDE SEQUENCE [LARGE SCALE GENOMIC DNA]</scope>
    <source>
        <strain evidence="12">cv. Nemared</strain>
    </source>
</reference>
<evidence type="ECO:0000256" key="6">
    <source>
        <dbReference type="ARBA" id="ARBA00047984"/>
    </source>
</evidence>
<dbReference type="SUPFAM" id="SSF52540">
    <property type="entry name" value="P-loop containing nucleoside triphosphate hydrolases"/>
    <property type="match status" value="1"/>
</dbReference>
<dbReference type="SMART" id="SM00490">
    <property type="entry name" value="HELICc"/>
    <property type="match status" value="1"/>
</dbReference>
<dbReference type="Gene3D" id="3.30.160.20">
    <property type="match status" value="1"/>
</dbReference>
<evidence type="ECO:0000256" key="2">
    <source>
        <dbReference type="ARBA" id="ARBA00022741"/>
    </source>
</evidence>
<evidence type="ECO:0000256" key="5">
    <source>
        <dbReference type="ARBA" id="ARBA00022840"/>
    </source>
</evidence>
<dbReference type="Gramene" id="ONI21425">
    <property type="protein sequence ID" value="ONI21425"/>
    <property type="gene ID" value="PRUPE_2G065300"/>
</dbReference>
<dbReference type="FunFam" id="1.20.120.1080:FF:000002">
    <property type="entry name" value="Putative ATP-dependent RNA helicase DHX36"/>
    <property type="match status" value="1"/>
</dbReference>
<dbReference type="Pfam" id="PF07717">
    <property type="entry name" value="OB_NTP_bind"/>
    <property type="match status" value="1"/>
</dbReference>
<sequence length="1089" mass="123100">MRSSRAAVGLLLKAVSNKNNACYPFYRTHTRYLALLLLHSSSSSSISNGGFLVSKRGFCGYAAEQFSDDEYECDFEGQKASSSVANIDEWKWKMSLLLRSEKDQEIVSRDKRDRRDYEQISNLAKRMGLYCEIYGKVVVASKIPLPNYRPDLDDKRPQREVVIPLGLQRRVEGLLQEHLDRVRLNSGKFTDNRGDSEHLDQLENAIPDENADSLLDGSVMEKVLQRRSLRMRNMQRAWQESPEGKKMLDFRKSLPAFKENERLLQAIAQNQVGYKVRLEGMKGKNTHLLFCTSGILLRRLLSDRNLNGITHVFVDEIHERGMNEDFLLIVLKDLLPRRRDLRLVLMSATLNAELFSNYFGGAPTIHIPGFTYPVKAHFLEDVLEMTGYKLTSFNQIDDYGQDKMWKTQKQLVPRKRKNQITALVEDALNKSSFESYSPRARDSLSCWTPDCIGFNLIEAVLCHICRKERPGAVLVFMTGWEDISCLRDQLKAHPLLGDPNRVLLITCHGSMATSEQKLIFGRPPPNVRKVVLATNMAEASITINDVVFVVDCGKAKETSYDALNNTPCLLPSWISQASARQRRGRAGRVQPGECFHLYPRCVYHAFAEYQLPELLRTPLNSLCLQIKSLQVPSIGEFLSAALQPPEPLAVQNAIGFLTSIGALDDNENLTSLGKYLSILPVDPKLGKMLIMGAVFHCFDPVLTIVSGLSVRDPFLLPQDKKDLAGTAKSRFSAKDYSDHMALVRAYEGWKDAEREGSAYEYCWRNFLSAQTLQAIHSLRKQFNYILRDAGLVDADASINNKLSHNQSLVRAIICSGLFPGIASVVHRETSMSFKTMDDGQVLLYANSVNARYQTIPYPWLVFGEKVKVNTVFIRDSTGVSDSILILFGGSLNHGVQAGHLRMLEGYIDFFMDPSLVDCYLKLKEELNELIQKKLQDPSLDIHKEGKYLMLAVQELVSGDQCEGRFVFGRDSKRPKESGDNSRFTKDGTNPKSLLQTLLMRAGHSPPKYKTKHLKSNEFRALVEFKGMQFVGKPKKNKQLAERDAAIEALAWLTHTSDNSRDEENNSPPDVTDNMLKLLGKRRRSKRQSG</sequence>
<dbReference type="InterPro" id="IPR059023">
    <property type="entry name" value="RNA_hel_CTD"/>
</dbReference>
<evidence type="ECO:0000256" key="7">
    <source>
        <dbReference type="ARBA" id="ARBA00060772"/>
    </source>
</evidence>